<dbReference type="SUPFAM" id="SSF160631">
    <property type="entry name" value="SMI1/KNR4-like"/>
    <property type="match status" value="1"/>
</dbReference>
<name>A0A9W6P4T9_9ACTN</name>
<dbReference type="Pfam" id="PF09346">
    <property type="entry name" value="SMI1_KNR4"/>
    <property type="match status" value="1"/>
</dbReference>
<dbReference type="PROSITE" id="PS50022">
    <property type="entry name" value="FA58C_3"/>
    <property type="match status" value="1"/>
</dbReference>
<keyword evidence="3" id="KW-1185">Reference proteome</keyword>
<reference evidence="2" key="1">
    <citation type="submission" date="2023-02" db="EMBL/GenBank/DDBJ databases">
        <title>Nocardiopsis ansamitocini NBRC 112285.</title>
        <authorList>
            <person name="Ichikawa N."/>
            <person name="Sato H."/>
            <person name="Tonouchi N."/>
        </authorList>
    </citation>
    <scope>NUCLEOTIDE SEQUENCE</scope>
    <source>
        <strain evidence="2">NBRC 112285</strain>
    </source>
</reference>
<comment type="caution">
    <text evidence="2">The sequence shown here is derived from an EMBL/GenBank/DDBJ whole genome shotgun (WGS) entry which is preliminary data.</text>
</comment>
<accession>A0A9W6P4T9</accession>
<sequence>MEENTSALVFLTEQQRDGAGEWTPGHRLRVRFEPGEAVPLVQLGWRDLAGAESMIGFDPDMTTFTGMRIASDGTSCAWRGRLAGRLPDLPGHRFRAEGGKGGRDLRLLIEDGGAPAVRVNWADGEGSGGSIVLRTVDLDGVGNADEITDKVSGVRAGNEYAAAGEIAANLLDDASTKWLSRRDSDWLEFTMVEPVHIRRYALVSANDFSDRDPRDWVLKGSADGRTWVTLDTCSAEFFPGRHLSRDFHITGPAADTPYTYLRLEFTRNCGASETQLSRVRFFSAGHTYEAFAGHRYAAGESPTPYAGVAGDPVTGPPATVERWRAYLAEYSADMLRALDEGQLFGTTDDQRLASWLGYDGATEEQITDLEKRLGARLPPSYRSFLATSDGWATMGAFISNLRSAATVGWLGDLQDEHVLDEKYLEHEEPAGPVLLVSGEGDAQYWLLDAGDVSPDGEWAAYVWAAWYPGLGERHVSFADLVADERASFEELSAAEGRPVRPEGAGELLARGRRAALRGRVGDALDAFRRAEEKGSGAAAYLKVVLSAFLDVRGTHHKLRGLLHRPHVVAEVGAEQVNAETIPLFLHSVDPGTSGNAANAIHVLGEALPGLKVPSAGQEQDTWLADHRLPEPPAFERALDTARELASAGATDDAWTVIQEALVGWYPLSPNRIAPVVLLTDPALRQVVTPERAREVVFTPRGGRVSG</sequence>
<evidence type="ECO:0000313" key="2">
    <source>
        <dbReference type="EMBL" id="GLU47077.1"/>
    </source>
</evidence>
<feature type="domain" description="F5/8 type C" evidence="1">
    <location>
        <begin position="135"/>
        <end position="284"/>
    </location>
</feature>
<evidence type="ECO:0000259" key="1">
    <source>
        <dbReference type="PROSITE" id="PS50022"/>
    </source>
</evidence>
<dbReference type="InterPro" id="IPR040964">
    <property type="entry name" value="SBD"/>
</dbReference>
<evidence type="ECO:0000313" key="3">
    <source>
        <dbReference type="Proteomes" id="UP001165092"/>
    </source>
</evidence>
<dbReference type="Gene3D" id="2.60.120.260">
    <property type="entry name" value="Galactose-binding domain-like"/>
    <property type="match status" value="1"/>
</dbReference>
<gene>
    <name evidence="2" type="ORF">Nans01_14280</name>
</gene>
<dbReference type="Pfam" id="PF17882">
    <property type="entry name" value="SBD"/>
    <property type="match status" value="1"/>
</dbReference>
<organism evidence="2 3">
    <name type="scientific">Nocardiopsis ansamitocini</name>
    <dbReference type="NCBI Taxonomy" id="1670832"/>
    <lineage>
        <taxon>Bacteria</taxon>
        <taxon>Bacillati</taxon>
        <taxon>Actinomycetota</taxon>
        <taxon>Actinomycetes</taxon>
        <taxon>Streptosporangiales</taxon>
        <taxon>Nocardiopsidaceae</taxon>
        <taxon>Nocardiopsis</taxon>
    </lineage>
</organism>
<dbReference type="InterPro" id="IPR037883">
    <property type="entry name" value="Knr4/Smi1-like_sf"/>
</dbReference>
<dbReference type="InterPro" id="IPR018958">
    <property type="entry name" value="Knr4/Smi1-like_dom"/>
</dbReference>
<protein>
    <recommendedName>
        <fullName evidence="1">F5/8 type C domain-containing protein</fullName>
    </recommendedName>
</protein>
<dbReference type="SUPFAM" id="SSF49785">
    <property type="entry name" value="Galactose-binding domain-like"/>
    <property type="match status" value="1"/>
</dbReference>
<dbReference type="InterPro" id="IPR008979">
    <property type="entry name" value="Galactose-bd-like_sf"/>
</dbReference>
<dbReference type="Proteomes" id="UP001165092">
    <property type="component" value="Unassembled WGS sequence"/>
</dbReference>
<dbReference type="InterPro" id="IPR000421">
    <property type="entry name" value="FA58C"/>
</dbReference>
<dbReference type="RefSeq" id="WP_285758058.1">
    <property type="nucleotide sequence ID" value="NZ_BSQG01000002.1"/>
</dbReference>
<dbReference type="AlphaFoldDB" id="A0A9W6P4T9"/>
<dbReference type="Gene3D" id="3.40.1580.10">
    <property type="entry name" value="SMI1/KNR4-like"/>
    <property type="match status" value="1"/>
</dbReference>
<dbReference type="EMBL" id="BSQG01000002">
    <property type="protein sequence ID" value="GLU47077.1"/>
    <property type="molecule type" value="Genomic_DNA"/>
</dbReference>
<proteinExistence type="predicted"/>
<dbReference type="SMART" id="SM00860">
    <property type="entry name" value="SMI1_KNR4"/>
    <property type="match status" value="1"/>
</dbReference>